<dbReference type="RefSeq" id="WP_105049990.1">
    <property type="nucleotide sequence ID" value="NZ_CP150661.1"/>
</dbReference>
<dbReference type="InterPro" id="IPR051449">
    <property type="entry name" value="ABC-2_transporter_component"/>
</dbReference>
<keyword evidence="5 8" id="KW-0812">Transmembrane</keyword>
<evidence type="ECO:0000256" key="3">
    <source>
        <dbReference type="ARBA" id="ARBA00022448"/>
    </source>
</evidence>
<keyword evidence="4" id="KW-1003">Cell membrane</keyword>
<dbReference type="OrthoDB" id="9808686at2"/>
<evidence type="ECO:0000256" key="7">
    <source>
        <dbReference type="ARBA" id="ARBA00023136"/>
    </source>
</evidence>
<feature type="transmembrane region" description="Helical" evidence="8">
    <location>
        <begin position="285"/>
        <end position="304"/>
    </location>
</feature>
<comment type="similarity">
    <text evidence="2">Belongs to the ABC-2 integral membrane protein family.</text>
</comment>
<comment type="subcellular location">
    <subcellularLocation>
        <location evidence="1">Cell membrane</location>
        <topology evidence="1">Multi-pass membrane protein</topology>
    </subcellularLocation>
</comment>
<feature type="transmembrane region" description="Helical" evidence="8">
    <location>
        <begin position="171"/>
        <end position="195"/>
    </location>
</feature>
<feature type="transmembrane region" description="Helical" evidence="8">
    <location>
        <begin position="340"/>
        <end position="360"/>
    </location>
</feature>
<name>A0A2P6C7Z8_9FLAO</name>
<organism evidence="10 11">
    <name type="scientific">Polaribacter butkevichii</name>
    <dbReference type="NCBI Taxonomy" id="218490"/>
    <lineage>
        <taxon>Bacteria</taxon>
        <taxon>Pseudomonadati</taxon>
        <taxon>Bacteroidota</taxon>
        <taxon>Flavobacteriia</taxon>
        <taxon>Flavobacteriales</taxon>
        <taxon>Flavobacteriaceae</taxon>
    </lineage>
</organism>
<proteinExistence type="inferred from homology"/>
<keyword evidence="3" id="KW-0813">Transport</keyword>
<evidence type="ECO:0000259" key="9">
    <source>
        <dbReference type="PROSITE" id="PS51012"/>
    </source>
</evidence>
<dbReference type="InterPro" id="IPR013525">
    <property type="entry name" value="ABC2_TM"/>
</dbReference>
<dbReference type="GO" id="GO:0005886">
    <property type="term" value="C:plasma membrane"/>
    <property type="evidence" value="ECO:0007669"/>
    <property type="project" value="UniProtKB-SubCell"/>
</dbReference>
<feature type="transmembrane region" description="Helical" evidence="8">
    <location>
        <begin position="222"/>
        <end position="244"/>
    </location>
</feature>
<accession>A0A2P6C7Z8</accession>
<evidence type="ECO:0000256" key="2">
    <source>
        <dbReference type="ARBA" id="ARBA00007783"/>
    </source>
</evidence>
<keyword evidence="7 8" id="KW-0472">Membrane</keyword>
<comment type="caution">
    <text evidence="10">The sequence shown here is derived from an EMBL/GenBank/DDBJ whole genome shotgun (WGS) entry which is preliminary data.</text>
</comment>
<feature type="domain" description="ABC transmembrane type-2" evidence="9">
    <location>
        <begin position="132"/>
        <end position="366"/>
    </location>
</feature>
<sequence>MKRFIGFIKKEFYHIFRDKRSLFILFGMPIAQIMLFGFAITNEINNVDIAILDHSKDATTEEIIHKIAASKYFSIKQIIEKEADIEPIFKKGHVKAVLNFEKDFSKNLRKENKATIQIITDATDPNTANTISNFVNAILQKYQKELNKDITIAYQIVPETRMVYNPELKSVYMFVPGVMTIILMLVSAMMTSISITKEKELGTMEILLVSPLKPFQVIIGKVFPYIFLSIINAIVIVLLSIFIFKMPVQGSFLLLGLESVLFIISALALGILISTISATQQTAMMISLMGLMLPVILLSGFIFPITSMPLPLQIISNIIPAKWFIIIIKGIMLKGVGIEYVWKETLILLGMTVFFIALSVKKYKIRLE</sequence>
<keyword evidence="6 8" id="KW-1133">Transmembrane helix</keyword>
<evidence type="ECO:0000256" key="4">
    <source>
        <dbReference type="ARBA" id="ARBA00022475"/>
    </source>
</evidence>
<evidence type="ECO:0000256" key="5">
    <source>
        <dbReference type="ARBA" id="ARBA00022692"/>
    </source>
</evidence>
<reference evidence="10 11" key="1">
    <citation type="submission" date="2016-12" db="EMBL/GenBank/DDBJ databases">
        <title>Trade-off between light-utilization and light-protection in marine flavobacteria.</title>
        <authorList>
            <person name="Kumagai Y."/>
            <person name="Yoshizawa S."/>
            <person name="Kogure K."/>
            <person name="Iwasaki W."/>
        </authorList>
    </citation>
    <scope>NUCLEOTIDE SEQUENCE [LARGE SCALE GENOMIC DNA]</scope>
    <source>
        <strain evidence="10 11">KCTC 12100</strain>
    </source>
</reference>
<evidence type="ECO:0000256" key="8">
    <source>
        <dbReference type="SAM" id="Phobius"/>
    </source>
</evidence>
<gene>
    <name evidence="10" type="ORF">BTO14_13565</name>
</gene>
<protein>
    <submittedName>
        <fullName evidence="10">Multidrug ABC transporter permease</fullName>
    </submittedName>
</protein>
<dbReference type="Gene3D" id="3.40.1710.10">
    <property type="entry name" value="abc type-2 transporter like domain"/>
    <property type="match status" value="1"/>
</dbReference>
<dbReference type="PANTHER" id="PTHR30294">
    <property type="entry name" value="MEMBRANE COMPONENT OF ABC TRANSPORTER YHHJ-RELATED"/>
    <property type="match status" value="1"/>
</dbReference>
<evidence type="ECO:0000256" key="1">
    <source>
        <dbReference type="ARBA" id="ARBA00004651"/>
    </source>
</evidence>
<dbReference type="AlphaFoldDB" id="A0A2P6C7Z8"/>
<evidence type="ECO:0000313" key="11">
    <source>
        <dbReference type="Proteomes" id="UP000247345"/>
    </source>
</evidence>
<dbReference type="EMBL" id="MSCK01000002">
    <property type="protein sequence ID" value="PQJ69059.1"/>
    <property type="molecule type" value="Genomic_DNA"/>
</dbReference>
<evidence type="ECO:0000256" key="6">
    <source>
        <dbReference type="ARBA" id="ARBA00022989"/>
    </source>
</evidence>
<evidence type="ECO:0000313" key="10">
    <source>
        <dbReference type="EMBL" id="PQJ69059.1"/>
    </source>
</evidence>
<feature type="transmembrane region" description="Helical" evidence="8">
    <location>
        <begin position="250"/>
        <end position="273"/>
    </location>
</feature>
<feature type="transmembrane region" description="Helical" evidence="8">
    <location>
        <begin position="21"/>
        <end position="40"/>
    </location>
</feature>
<dbReference type="PANTHER" id="PTHR30294:SF29">
    <property type="entry name" value="MULTIDRUG ABC TRANSPORTER PERMEASE YBHS-RELATED"/>
    <property type="match status" value="1"/>
</dbReference>
<dbReference type="Pfam" id="PF12698">
    <property type="entry name" value="ABC2_membrane_3"/>
    <property type="match status" value="1"/>
</dbReference>
<keyword evidence="11" id="KW-1185">Reference proteome</keyword>
<dbReference type="GO" id="GO:0140359">
    <property type="term" value="F:ABC-type transporter activity"/>
    <property type="evidence" value="ECO:0007669"/>
    <property type="project" value="InterPro"/>
</dbReference>
<dbReference type="PROSITE" id="PS51012">
    <property type="entry name" value="ABC_TM2"/>
    <property type="match status" value="1"/>
</dbReference>
<dbReference type="InterPro" id="IPR047817">
    <property type="entry name" value="ABC2_TM_bact-type"/>
</dbReference>
<dbReference type="Proteomes" id="UP000247345">
    <property type="component" value="Unassembled WGS sequence"/>
</dbReference>